<proteinExistence type="predicted"/>
<sequence length="120" mass="13828">MAALWLLRRHLWLSQSRLQQEDRACLMKLPVEPSAMFGQEASALLQRAQEARRCAREISRTFGRRRGGCRSSTAQAVYPRQPPEDLRDYLEDSRRSRQRQAGRHGCRARGHGSRQPQPSS</sequence>
<protein>
    <submittedName>
        <fullName evidence="2">Uncharacterized protein</fullName>
    </submittedName>
</protein>
<reference evidence="2" key="1">
    <citation type="submission" date="2023-04" db="EMBL/GenBank/DDBJ databases">
        <title>Chromosome-level genome of Chaenocephalus aceratus.</title>
        <authorList>
            <person name="Park H."/>
        </authorList>
    </citation>
    <scope>NUCLEOTIDE SEQUENCE</scope>
    <source>
        <strain evidence="2">DE</strain>
        <tissue evidence="2">Muscle</tissue>
    </source>
</reference>
<evidence type="ECO:0000313" key="2">
    <source>
        <dbReference type="EMBL" id="KAK1903415.1"/>
    </source>
</evidence>
<evidence type="ECO:0000313" key="3">
    <source>
        <dbReference type="Proteomes" id="UP001228049"/>
    </source>
</evidence>
<keyword evidence="3" id="KW-1185">Reference proteome</keyword>
<dbReference type="AlphaFoldDB" id="A0AAD9CJ30"/>
<comment type="caution">
    <text evidence="2">The sequence shown here is derived from an EMBL/GenBank/DDBJ whole genome shotgun (WGS) entry which is preliminary data.</text>
</comment>
<organism evidence="2 3">
    <name type="scientific">Dissostichus eleginoides</name>
    <name type="common">Patagonian toothfish</name>
    <name type="synonym">Dissostichus amissus</name>
    <dbReference type="NCBI Taxonomy" id="100907"/>
    <lineage>
        <taxon>Eukaryota</taxon>
        <taxon>Metazoa</taxon>
        <taxon>Chordata</taxon>
        <taxon>Craniata</taxon>
        <taxon>Vertebrata</taxon>
        <taxon>Euteleostomi</taxon>
        <taxon>Actinopterygii</taxon>
        <taxon>Neopterygii</taxon>
        <taxon>Teleostei</taxon>
        <taxon>Neoteleostei</taxon>
        <taxon>Acanthomorphata</taxon>
        <taxon>Eupercaria</taxon>
        <taxon>Perciformes</taxon>
        <taxon>Notothenioidei</taxon>
        <taxon>Nototheniidae</taxon>
        <taxon>Dissostichus</taxon>
    </lineage>
</organism>
<gene>
    <name evidence="2" type="ORF">KUDE01_006371</name>
</gene>
<feature type="compositionally biased region" description="Basic and acidic residues" evidence="1">
    <location>
        <begin position="82"/>
        <end position="95"/>
    </location>
</feature>
<name>A0AAD9CJ30_DISEL</name>
<evidence type="ECO:0000256" key="1">
    <source>
        <dbReference type="SAM" id="MobiDB-lite"/>
    </source>
</evidence>
<accession>A0AAD9CJ30</accession>
<dbReference type="Proteomes" id="UP001228049">
    <property type="component" value="Unassembled WGS sequence"/>
</dbReference>
<feature type="region of interest" description="Disordered" evidence="1">
    <location>
        <begin position="64"/>
        <end position="120"/>
    </location>
</feature>
<feature type="compositionally biased region" description="Basic residues" evidence="1">
    <location>
        <begin position="96"/>
        <end position="112"/>
    </location>
</feature>
<dbReference type="EMBL" id="JASDAP010000005">
    <property type="protein sequence ID" value="KAK1903415.1"/>
    <property type="molecule type" value="Genomic_DNA"/>
</dbReference>